<sequence>MGLDPDNKNSEQQTPMSLALEHGDMDIVFALLAAGAGQRETYARGGTLVHYAVRENDLALLQCALNSGLAVDSRDLTGMTPLFHAVSANDADNMDIVQELLAVGVDSSAANEDEKTPLHACVTCNDQRVLSTLLQMSKVDIPRRLAGESPLLLAVRLGEKWAVDLLLESGFLPDLQSSSGKKSIKTAADRGYEKLVLSVLQATTDDANLTFAVALSIRYTEFASQLLASGSIDPDPALDQESPLHAAAKVGAVDLMCRLLQDERTKINRKDVGTGSTALHMAIEGGSTEAVETLLAHGERTDPDVPNKIGETPLFEAARRAMLAACQLLMSTGRVCAAPPPNKYGLTPLSMAAGTRTGGDVVEFLLGHEELSGNLMEIERALEQAKAYAGYDSYERQRAVRLLEEAKANLGTSFVLE</sequence>
<dbReference type="PROSITE" id="PS50297">
    <property type="entry name" value="ANK_REP_REGION"/>
    <property type="match status" value="2"/>
</dbReference>
<evidence type="ECO:0000313" key="5">
    <source>
        <dbReference type="Proteomes" id="UP000183809"/>
    </source>
</evidence>
<dbReference type="PROSITE" id="PS50088">
    <property type="entry name" value="ANK_REPEAT"/>
    <property type="match status" value="5"/>
</dbReference>
<protein>
    <submittedName>
        <fullName evidence="4">Ankyrin repeat and socs box protein 2</fullName>
    </submittedName>
</protein>
<keyword evidence="2 3" id="KW-0040">ANK repeat</keyword>
<dbReference type="SUPFAM" id="SSF48403">
    <property type="entry name" value="Ankyrin repeat"/>
    <property type="match status" value="1"/>
</dbReference>
<dbReference type="AlphaFoldDB" id="A0A1J9QRZ1"/>
<dbReference type="SMART" id="SM00248">
    <property type="entry name" value="ANK"/>
    <property type="match status" value="9"/>
</dbReference>
<feature type="repeat" description="ANK" evidence="3">
    <location>
        <begin position="146"/>
        <end position="178"/>
    </location>
</feature>
<dbReference type="Gene3D" id="1.25.40.20">
    <property type="entry name" value="Ankyrin repeat-containing domain"/>
    <property type="match status" value="2"/>
</dbReference>
<feature type="repeat" description="ANK" evidence="3">
    <location>
        <begin position="77"/>
        <end position="112"/>
    </location>
</feature>
<reference evidence="4 5" key="1">
    <citation type="submission" date="2016-10" db="EMBL/GenBank/DDBJ databases">
        <title>Proteomics and genomics reveal pathogen-plant mechanisms compatible with a hemibiotrophic lifestyle of Diplodia corticola.</title>
        <authorList>
            <person name="Fernandes I."/>
            <person name="De Jonge R."/>
            <person name="Van De Peer Y."/>
            <person name="Devreese B."/>
            <person name="Alves A."/>
            <person name="Esteves A.C."/>
        </authorList>
    </citation>
    <scope>NUCLEOTIDE SEQUENCE [LARGE SCALE GENOMIC DNA]</scope>
    <source>
        <strain evidence="4 5">CBS 112549</strain>
    </source>
</reference>
<name>A0A1J9QRZ1_9PEZI</name>
<feature type="repeat" description="ANK" evidence="3">
    <location>
        <begin position="44"/>
        <end position="76"/>
    </location>
</feature>
<organism evidence="4 5">
    <name type="scientific">Diplodia corticola</name>
    <dbReference type="NCBI Taxonomy" id="236234"/>
    <lineage>
        <taxon>Eukaryota</taxon>
        <taxon>Fungi</taxon>
        <taxon>Dikarya</taxon>
        <taxon>Ascomycota</taxon>
        <taxon>Pezizomycotina</taxon>
        <taxon>Dothideomycetes</taxon>
        <taxon>Dothideomycetes incertae sedis</taxon>
        <taxon>Botryosphaeriales</taxon>
        <taxon>Botryosphaeriaceae</taxon>
        <taxon>Diplodia</taxon>
    </lineage>
</organism>
<dbReference type="InterPro" id="IPR036770">
    <property type="entry name" value="Ankyrin_rpt-contain_sf"/>
</dbReference>
<evidence type="ECO:0000256" key="2">
    <source>
        <dbReference type="ARBA" id="ARBA00023043"/>
    </source>
</evidence>
<feature type="repeat" description="ANK" evidence="3">
    <location>
        <begin position="274"/>
        <end position="298"/>
    </location>
</feature>
<dbReference type="Pfam" id="PF12796">
    <property type="entry name" value="Ank_2"/>
    <property type="match status" value="2"/>
</dbReference>
<comment type="caution">
    <text evidence="4">The sequence shown here is derived from an EMBL/GenBank/DDBJ whole genome shotgun (WGS) entry which is preliminary data.</text>
</comment>
<accession>A0A1J9QRZ1</accession>
<evidence type="ECO:0000256" key="1">
    <source>
        <dbReference type="ARBA" id="ARBA00022737"/>
    </source>
</evidence>
<feature type="repeat" description="ANK" evidence="3">
    <location>
        <begin position="239"/>
        <end position="272"/>
    </location>
</feature>
<proteinExistence type="predicted"/>
<dbReference type="RefSeq" id="XP_020127978.1">
    <property type="nucleotide sequence ID" value="XM_020276199.1"/>
</dbReference>
<dbReference type="GeneID" id="31016460"/>
<gene>
    <name evidence="4" type="ORF">BKCO1_450004</name>
</gene>
<dbReference type="OrthoDB" id="3686745at2759"/>
<dbReference type="STRING" id="236234.A0A1J9QRZ1"/>
<dbReference type="Proteomes" id="UP000183809">
    <property type="component" value="Unassembled WGS sequence"/>
</dbReference>
<keyword evidence="1" id="KW-0677">Repeat</keyword>
<dbReference type="EMBL" id="MNUE01000045">
    <property type="protein sequence ID" value="OJD31718.1"/>
    <property type="molecule type" value="Genomic_DNA"/>
</dbReference>
<evidence type="ECO:0000313" key="4">
    <source>
        <dbReference type="EMBL" id="OJD31718.1"/>
    </source>
</evidence>
<dbReference type="PANTHER" id="PTHR24178">
    <property type="entry name" value="MOLTING PROTEIN MLT-4"/>
    <property type="match status" value="1"/>
</dbReference>
<evidence type="ECO:0000256" key="3">
    <source>
        <dbReference type="PROSITE-ProRule" id="PRU00023"/>
    </source>
</evidence>
<dbReference type="InterPro" id="IPR002110">
    <property type="entry name" value="Ankyrin_rpt"/>
</dbReference>
<keyword evidence="5" id="KW-1185">Reference proteome</keyword>